<gene>
    <name evidence="3" type="ORF">V6N11_042560</name>
</gene>
<accession>A0ABR2QWP9</accession>
<sequence>MEAPSFVSRARLAFHSAAAKAERVLTDLKSDLDCELSYPKEFRNESPTRDGESKKSIHEVKHSKWMPANLGTKQEWQERFKNIRLGRKGVEDSEKVENSTMAVAFCDENLYLLKVKNDSEAKALEAIPSVDILNTINTKNIPPTSVIKQLAIAVEAGSNFKSIKDLLASSGNSSPLRERTGLTFSAVKSLVLRDKEDKLASGFDDEERVLSLIHSLFDPDGDFLQRDLVSDSITSTTMISLPKDIHGAPPQSFVVKLSEVIGNFRTLRKMALFWCRVVIELRRFWSEGRHLPGIPVDETPDLHSCLLYQQLQVINCCISRKRRRSIATESFDSEMEEACSNVEESDVAIGTVAISSALYAQISTGELFLRQGANQLAENLAMLETGEPIYSPITQEGPLLTEDLIKETEELVLRTGSVGAGCSQLLSDMQAFKAANPGCILEDFVRWHSPPDWTEADPSDEVNSSVTRGQLSIRMQKEGNLWRELWDTAKSIPAIKQTPLFDEDLAVEGILNFLEDIPTSELFQQLFVSLLSLGFTLAEETLSADENLSKLFYECKDYVVATCQKSVWNDNIDDLCQVYETVEKMVATPKEAIKTIKQAEEIPTIENGNASSELKRRFKNLSLNFGRKEKQWHRKSPPKHQKDSYDNPSRPFANFFDSKSSLFSKISPKNLSPPSLDESDWTLVRSYHSSLPSLPIFR</sequence>
<evidence type="ECO:0000313" key="3">
    <source>
        <dbReference type="EMBL" id="KAK9005114.1"/>
    </source>
</evidence>
<keyword evidence="4" id="KW-1185">Reference proteome</keyword>
<dbReference type="Proteomes" id="UP001396334">
    <property type="component" value="Unassembled WGS sequence"/>
</dbReference>
<dbReference type="PANTHER" id="PTHR21422">
    <property type="entry name" value="RAB3 GTPASE-ACTIVATING PROTEIN CATALYTIC SUBUNIT"/>
    <property type="match status" value="1"/>
</dbReference>
<name>A0ABR2QWP9_9ROSI</name>
<feature type="compositionally biased region" description="Basic residues" evidence="1">
    <location>
        <begin position="630"/>
        <end position="639"/>
    </location>
</feature>
<protein>
    <recommendedName>
        <fullName evidence="2">Rab3GAP catalytic subunit conserved domain-containing protein</fullName>
    </recommendedName>
</protein>
<dbReference type="Pfam" id="PF13890">
    <property type="entry name" value="Rab3-GTPase_cat"/>
    <property type="match status" value="1"/>
</dbReference>
<evidence type="ECO:0000256" key="1">
    <source>
        <dbReference type="SAM" id="MobiDB-lite"/>
    </source>
</evidence>
<evidence type="ECO:0000259" key="2">
    <source>
        <dbReference type="Pfam" id="PF13890"/>
    </source>
</evidence>
<comment type="caution">
    <text evidence="3">The sequence shown here is derived from an EMBL/GenBank/DDBJ whole genome shotgun (WGS) entry which is preliminary data.</text>
</comment>
<feature type="domain" description="Rab3GAP catalytic subunit conserved" evidence="2">
    <location>
        <begin position="370"/>
        <end position="515"/>
    </location>
</feature>
<reference evidence="3 4" key="1">
    <citation type="journal article" date="2024" name="G3 (Bethesda)">
        <title>Genome assembly of Hibiscus sabdariffa L. provides insights into metabolisms of medicinal natural products.</title>
        <authorList>
            <person name="Kim T."/>
        </authorList>
    </citation>
    <scope>NUCLEOTIDE SEQUENCE [LARGE SCALE GENOMIC DNA]</scope>
    <source>
        <strain evidence="3">TK-2024</strain>
        <tissue evidence="3">Old leaves</tissue>
    </source>
</reference>
<organism evidence="3 4">
    <name type="scientific">Hibiscus sabdariffa</name>
    <name type="common">roselle</name>
    <dbReference type="NCBI Taxonomy" id="183260"/>
    <lineage>
        <taxon>Eukaryota</taxon>
        <taxon>Viridiplantae</taxon>
        <taxon>Streptophyta</taxon>
        <taxon>Embryophyta</taxon>
        <taxon>Tracheophyta</taxon>
        <taxon>Spermatophyta</taxon>
        <taxon>Magnoliopsida</taxon>
        <taxon>eudicotyledons</taxon>
        <taxon>Gunneridae</taxon>
        <taxon>Pentapetalae</taxon>
        <taxon>rosids</taxon>
        <taxon>malvids</taxon>
        <taxon>Malvales</taxon>
        <taxon>Malvaceae</taxon>
        <taxon>Malvoideae</taxon>
        <taxon>Hibiscus</taxon>
    </lineage>
</organism>
<evidence type="ECO:0000313" key="4">
    <source>
        <dbReference type="Proteomes" id="UP001396334"/>
    </source>
</evidence>
<dbReference type="InterPro" id="IPR045700">
    <property type="entry name" value="Rab3GAP1"/>
</dbReference>
<dbReference type="EMBL" id="JBBPBN010000030">
    <property type="protein sequence ID" value="KAK9005114.1"/>
    <property type="molecule type" value="Genomic_DNA"/>
</dbReference>
<dbReference type="InterPro" id="IPR026147">
    <property type="entry name" value="Rab3GAP1_conserved"/>
</dbReference>
<dbReference type="PANTHER" id="PTHR21422:SF10">
    <property type="entry name" value="RAB3 GTPASE-ACTIVATING PROTEIN CATALYTIC SUBUNIT"/>
    <property type="match status" value="1"/>
</dbReference>
<proteinExistence type="predicted"/>
<feature type="region of interest" description="Disordered" evidence="1">
    <location>
        <begin position="41"/>
        <end position="60"/>
    </location>
</feature>
<feature type="region of interest" description="Disordered" evidence="1">
    <location>
        <begin position="628"/>
        <end position="649"/>
    </location>
</feature>